<keyword evidence="11 17" id="KW-1133">Transmembrane helix</keyword>
<evidence type="ECO:0000256" key="2">
    <source>
        <dbReference type="ARBA" id="ARBA00003273"/>
    </source>
</evidence>
<dbReference type="CDD" id="cd03875">
    <property type="entry name" value="M28_Fxna_like"/>
    <property type="match status" value="1"/>
</dbReference>
<dbReference type="EMBL" id="JAACJO010000003">
    <property type="protein sequence ID" value="KAF5360381.1"/>
    <property type="molecule type" value="Genomic_DNA"/>
</dbReference>
<dbReference type="OrthoDB" id="76293at2759"/>
<evidence type="ECO:0000256" key="15">
    <source>
        <dbReference type="RuleBase" id="RU361240"/>
    </source>
</evidence>
<feature type="transmembrane region" description="Helical" evidence="17">
    <location>
        <begin position="506"/>
        <end position="525"/>
    </location>
</feature>
<comment type="caution">
    <text evidence="21">The sequence shown here is derived from an EMBL/GenBank/DDBJ whole genome shotgun (WGS) entry which is preliminary data.</text>
</comment>
<evidence type="ECO:0000256" key="5">
    <source>
        <dbReference type="ARBA" id="ARBA00022554"/>
    </source>
</evidence>
<dbReference type="Gene3D" id="3.40.630.10">
    <property type="entry name" value="Zn peptidases"/>
    <property type="match status" value="1"/>
</dbReference>
<dbReference type="PANTHER" id="PTHR12147">
    <property type="entry name" value="METALLOPEPTIDASE M28 FAMILY MEMBER"/>
    <property type="match status" value="1"/>
</dbReference>
<dbReference type="Pfam" id="PF22251">
    <property type="entry name" value="PFF1_TM"/>
    <property type="match status" value="1"/>
</dbReference>
<feature type="transmembrane region" description="Helical" evidence="17">
    <location>
        <begin position="676"/>
        <end position="696"/>
    </location>
</feature>
<evidence type="ECO:0000256" key="7">
    <source>
        <dbReference type="ARBA" id="ARBA00022692"/>
    </source>
</evidence>
<evidence type="ECO:0000256" key="9">
    <source>
        <dbReference type="ARBA" id="ARBA00022801"/>
    </source>
</evidence>
<reference evidence="21 22" key="1">
    <citation type="journal article" date="2020" name="ISME J.">
        <title>Uncovering the hidden diversity of litter-decomposition mechanisms in mushroom-forming fungi.</title>
        <authorList>
            <person name="Floudas D."/>
            <person name="Bentzer J."/>
            <person name="Ahren D."/>
            <person name="Johansson T."/>
            <person name="Persson P."/>
            <person name="Tunlid A."/>
        </authorList>
    </citation>
    <scope>NUCLEOTIDE SEQUENCE [LARGE SCALE GENOMIC DNA]</scope>
    <source>
        <strain evidence="21 22">CBS 146.42</strain>
    </source>
</reference>
<comment type="similarity">
    <text evidence="4 15">Belongs to the peptidase M28 family.</text>
</comment>
<keyword evidence="8 15" id="KW-0479">Metal-binding</keyword>
<feature type="transmembrane region" description="Helical" evidence="17">
    <location>
        <begin position="12"/>
        <end position="30"/>
    </location>
</feature>
<dbReference type="SUPFAM" id="SSF53187">
    <property type="entry name" value="Zn-dependent exopeptidases"/>
    <property type="match status" value="1"/>
</dbReference>
<keyword evidence="12" id="KW-0482">Metalloprotease</keyword>
<name>A0A8H5LK70_9AGAR</name>
<feature type="domain" description="Peptidase M28" evidence="18">
    <location>
        <begin position="114"/>
        <end position="294"/>
    </location>
</feature>
<keyword evidence="9 15" id="KW-0378">Hydrolase</keyword>
<dbReference type="Proteomes" id="UP000559027">
    <property type="component" value="Unassembled WGS sequence"/>
</dbReference>
<evidence type="ECO:0000259" key="20">
    <source>
        <dbReference type="Pfam" id="PF22251"/>
    </source>
</evidence>
<evidence type="ECO:0000256" key="14">
    <source>
        <dbReference type="ARBA" id="ARBA00023180"/>
    </source>
</evidence>
<dbReference type="GO" id="GO:0005774">
    <property type="term" value="C:vacuolar membrane"/>
    <property type="evidence" value="ECO:0007669"/>
    <property type="project" value="UniProtKB-SubCell"/>
</dbReference>
<comment type="subcellular location">
    <subcellularLocation>
        <location evidence="3">Vacuole membrane</location>
        <topology evidence="3">Multi-pass membrane protein</topology>
    </subcellularLocation>
</comment>
<dbReference type="InterPro" id="IPR048024">
    <property type="entry name" value="Fxna-like_M28_dom"/>
</dbReference>
<dbReference type="Pfam" id="PF22250">
    <property type="entry name" value="PFF1_C"/>
    <property type="match status" value="1"/>
</dbReference>
<dbReference type="PANTHER" id="PTHR12147:SF58">
    <property type="entry name" value="VACUOLAR MEMBRANE PROTEASE"/>
    <property type="match status" value="1"/>
</dbReference>
<organism evidence="21 22">
    <name type="scientific">Leucocoprinus leucothites</name>
    <dbReference type="NCBI Taxonomy" id="201217"/>
    <lineage>
        <taxon>Eukaryota</taxon>
        <taxon>Fungi</taxon>
        <taxon>Dikarya</taxon>
        <taxon>Basidiomycota</taxon>
        <taxon>Agaricomycotina</taxon>
        <taxon>Agaricomycetes</taxon>
        <taxon>Agaricomycetidae</taxon>
        <taxon>Agaricales</taxon>
        <taxon>Agaricineae</taxon>
        <taxon>Agaricaceae</taxon>
        <taxon>Leucocoprinus</taxon>
    </lineage>
</organism>
<dbReference type="InterPro" id="IPR007484">
    <property type="entry name" value="Peptidase_M28"/>
</dbReference>
<dbReference type="InterPro" id="IPR045175">
    <property type="entry name" value="M28_fam"/>
</dbReference>
<evidence type="ECO:0000256" key="13">
    <source>
        <dbReference type="ARBA" id="ARBA00023136"/>
    </source>
</evidence>
<evidence type="ECO:0000256" key="6">
    <source>
        <dbReference type="ARBA" id="ARBA00022670"/>
    </source>
</evidence>
<protein>
    <recommendedName>
        <fullName evidence="15">Peptide hydrolase</fullName>
        <ecNumber evidence="15">3.4.-.-</ecNumber>
    </recommendedName>
</protein>
<sequence length="982" mass="109397">MAFGSPSFNKGVVSFAVLLTYILILFLVFWEDVLPDVPKDQQGLSLQDAYLDLHHITEQPHPYNSHANDYVREYVLAKLDSIADEYPHVRVANDLRSNGSWASPSRGIYFEGTNILVKVDGTDPNYREKGGVLFSAHYDSVSTAPGATDDGMGIVTLLQLVEYFSKYRTERTAIFNFNNGEEDGLNGAHAFLQHPWSKVAESFLNLEGAASGGRPILFRGTSSAVLRAFKTRNVPRPHTNVFTADAFKRGVIRSGTDYSVYTEGAELQGLDLAFYKGRSKYHTKYDAVPYTDGQEKSLWAMMTAARGAGTALLNDSRTHDPDRYVPAVYFDLFASRLVLFPLDTLYIFNILFLILGPILLIGLLFVQAVIKAALNKRHDDHHAGHGPSLLTRVFTDFRLIWRWAKFGVAIIVTVGFQALLIFVFIKTNPYIIYSSPYIVLFCLTAVSFVTFTWTVTSDLPPSSHDDPADSLPENQKETLLLQSYFFSWILLLLSTIAIGKAQIGGLYTVTFWSVGLWVACALGSIETVFSVKDHPKNFTRLRSRSRSDSRSRSRSSSPSYFRRRRRTEPTEHTPLNQEQDNEHGRYTDNGNGQRGRSASRKLEDEGTIDWWLPQFIFVVPAPVILIAHIGNIAMDAMAQTLSDGNSKVAVYATASLIGFLLVLPLAPFSFRIHKSIGAMLLILFVIFGLWATLWAFPFDADTPLKVYFQQTIQLEGAVISSSSLPRSSNIHTPLSSGAIDGPIIRDVVTSLYGVPEYIHSDVVPTLPSAQGKEVECYKSHIKPGLVGCNWPSGLDMTPRPGVAPKLATIPFANGSENSYLDTFDATNFFRAEFLRTSSTSARITIQGRNTRNCRLYFDNRYIIKYTVAGGIHGMQPPYTISDPGIPELRLWSREWDKTFVVDVEWRDYIGLGEGLRGRVACEWAEYASASAGVPGQGEDPAKGGFRSAKIPALEEVISFLPTWVVVSKFTDGLVEAWEYFEV</sequence>
<keyword evidence="13 17" id="KW-0472">Membrane</keyword>
<evidence type="ECO:0000256" key="1">
    <source>
        <dbReference type="ARBA" id="ARBA00001947"/>
    </source>
</evidence>
<evidence type="ECO:0000256" key="11">
    <source>
        <dbReference type="ARBA" id="ARBA00022989"/>
    </source>
</evidence>
<dbReference type="AlphaFoldDB" id="A0A8H5LK70"/>
<evidence type="ECO:0000313" key="22">
    <source>
        <dbReference type="Proteomes" id="UP000559027"/>
    </source>
</evidence>
<dbReference type="GO" id="GO:0006508">
    <property type="term" value="P:proteolysis"/>
    <property type="evidence" value="ECO:0007669"/>
    <property type="project" value="UniProtKB-KW"/>
</dbReference>
<comment type="function">
    <text evidence="2">May be involved in vacuolar sorting and osmoregulation.</text>
</comment>
<evidence type="ECO:0000256" key="10">
    <source>
        <dbReference type="ARBA" id="ARBA00022833"/>
    </source>
</evidence>
<feature type="transmembrane region" description="Helical" evidence="17">
    <location>
        <begin position="403"/>
        <end position="425"/>
    </location>
</feature>
<dbReference type="GO" id="GO:0046872">
    <property type="term" value="F:metal ion binding"/>
    <property type="evidence" value="ECO:0007669"/>
    <property type="project" value="UniProtKB-KW"/>
</dbReference>
<evidence type="ECO:0000313" key="21">
    <source>
        <dbReference type="EMBL" id="KAF5360381.1"/>
    </source>
</evidence>
<feature type="domain" description="Vacuolar membrane protease transmembrane" evidence="20">
    <location>
        <begin position="406"/>
        <end position="590"/>
    </location>
</feature>
<dbReference type="EC" id="3.4.-.-" evidence="15"/>
<keyword evidence="14" id="KW-0325">Glycoprotein</keyword>
<evidence type="ECO:0000256" key="17">
    <source>
        <dbReference type="SAM" id="Phobius"/>
    </source>
</evidence>
<evidence type="ECO:0000256" key="3">
    <source>
        <dbReference type="ARBA" id="ARBA00004128"/>
    </source>
</evidence>
<feature type="transmembrane region" description="Helical" evidence="17">
    <location>
        <begin position="648"/>
        <end position="670"/>
    </location>
</feature>
<feature type="domain" description="Vacuolar membrane protease C-terminal" evidence="19">
    <location>
        <begin position="704"/>
        <end position="975"/>
    </location>
</feature>
<feature type="transmembrane region" description="Helical" evidence="17">
    <location>
        <begin position="437"/>
        <end position="456"/>
    </location>
</feature>
<keyword evidence="5" id="KW-0926">Vacuole</keyword>
<proteinExistence type="inferred from homology"/>
<feature type="region of interest" description="Disordered" evidence="16">
    <location>
        <begin position="541"/>
        <end position="600"/>
    </location>
</feature>
<evidence type="ECO:0000256" key="4">
    <source>
        <dbReference type="ARBA" id="ARBA00010918"/>
    </source>
</evidence>
<dbReference type="Pfam" id="PF04389">
    <property type="entry name" value="Peptidase_M28"/>
    <property type="match status" value="1"/>
</dbReference>
<keyword evidence="10 15" id="KW-0862">Zinc</keyword>
<feature type="transmembrane region" description="Helical" evidence="17">
    <location>
        <begin position="610"/>
        <end position="627"/>
    </location>
</feature>
<dbReference type="InterPro" id="IPR053975">
    <property type="entry name" value="PFF1_C"/>
</dbReference>
<evidence type="ECO:0000256" key="8">
    <source>
        <dbReference type="ARBA" id="ARBA00022723"/>
    </source>
</evidence>
<keyword evidence="7 17" id="KW-0812">Transmembrane</keyword>
<dbReference type="GO" id="GO:0008235">
    <property type="term" value="F:metalloexopeptidase activity"/>
    <property type="evidence" value="ECO:0007669"/>
    <property type="project" value="InterPro"/>
</dbReference>
<gene>
    <name evidence="21" type="ORF">D9756_005183</name>
</gene>
<evidence type="ECO:0000259" key="18">
    <source>
        <dbReference type="Pfam" id="PF04389"/>
    </source>
</evidence>
<keyword evidence="22" id="KW-1185">Reference proteome</keyword>
<comment type="cofactor">
    <cofactor evidence="1">
        <name>Zn(2+)</name>
        <dbReference type="ChEBI" id="CHEBI:29105"/>
    </cofactor>
</comment>
<feature type="transmembrane region" description="Helical" evidence="17">
    <location>
        <begin position="479"/>
        <end position="499"/>
    </location>
</feature>
<evidence type="ECO:0000259" key="19">
    <source>
        <dbReference type="Pfam" id="PF22250"/>
    </source>
</evidence>
<keyword evidence="6 15" id="KW-0645">Protease</keyword>
<accession>A0A8H5LK70</accession>
<feature type="transmembrane region" description="Helical" evidence="17">
    <location>
        <begin position="345"/>
        <end position="370"/>
    </location>
</feature>
<evidence type="ECO:0000256" key="12">
    <source>
        <dbReference type="ARBA" id="ARBA00023049"/>
    </source>
</evidence>
<evidence type="ECO:0000256" key="16">
    <source>
        <dbReference type="SAM" id="MobiDB-lite"/>
    </source>
</evidence>
<dbReference type="InterPro" id="IPR053976">
    <property type="entry name" value="PFF1_TM"/>
</dbReference>